<keyword evidence="3" id="KW-1185">Reference proteome</keyword>
<dbReference type="EMBL" id="JAINUG010000050">
    <property type="protein sequence ID" value="KAJ8405023.1"/>
    <property type="molecule type" value="Genomic_DNA"/>
</dbReference>
<name>A0AAD7SM40_9TELE</name>
<evidence type="ECO:0000313" key="2">
    <source>
        <dbReference type="EMBL" id="KAJ8405023.1"/>
    </source>
</evidence>
<proteinExistence type="predicted"/>
<comment type="caution">
    <text evidence="2">The sequence shown here is derived from an EMBL/GenBank/DDBJ whole genome shotgun (WGS) entry which is preliminary data.</text>
</comment>
<dbReference type="Proteomes" id="UP001221898">
    <property type="component" value="Unassembled WGS sequence"/>
</dbReference>
<accession>A0AAD7SM40</accession>
<feature type="region of interest" description="Disordered" evidence="1">
    <location>
        <begin position="51"/>
        <end position="85"/>
    </location>
</feature>
<organism evidence="2 3">
    <name type="scientific">Aldrovandia affinis</name>
    <dbReference type="NCBI Taxonomy" id="143900"/>
    <lineage>
        <taxon>Eukaryota</taxon>
        <taxon>Metazoa</taxon>
        <taxon>Chordata</taxon>
        <taxon>Craniata</taxon>
        <taxon>Vertebrata</taxon>
        <taxon>Euteleostomi</taxon>
        <taxon>Actinopterygii</taxon>
        <taxon>Neopterygii</taxon>
        <taxon>Teleostei</taxon>
        <taxon>Notacanthiformes</taxon>
        <taxon>Halosauridae</taxon>
        <taxon>Aldrovandia</taxon>
    </lineage>
</organism>
<dbReference type="AlphaFoldDB" id="A0AAD7SM40"/>
<reference evidence="2" key="1">
    <citation type="journal article" date="2023" name="Science">
        <title>Genome structures resolve the early diversification of teleost fishes.</title>
        <authorList>
            <person name="Parey E."/>
            <person name="Louis A."/>
            <person name="Montfort J."/>
            <person name="Bouchez O."/>
            <person name="Roques C."/>
            <person name="Iampietro C."/>
            <person name="Lluch J."/>
            <person name="Castinel A."/>
            <person name="Donnadieu C."/>
            <person name="Desvignes T."/>
            <person name="Floi Bucao C."/>
            <person name="Jouanno E."/>
            <person name="Wen M."/>
            <person name="Mejri S."/>
            <person name="Dirks R."/>
            <person name="Jansen H."/>
            <person name="Henkel C."/>
            <person name="Chen W.J."/>
            <person name="Zahm M."/>
            <person name="Cabau C."/>
            <person name="Klopp C."/>
            <person name="Thompson A.W."/>
            <person name="Robinson-Rechavi M."/>
            <person name="Braasch I."/>
            <person name="Lecointre G."/>
            <person name="Bobe J."/>
            <person name="Postlethwait J.H."/>
            <person name="Berthelot C."/>
            <person name="Roest Crollius H."/>
            <person name="Guiguen Y."/>
        </authorList>
    </citation>
    <scope>NUCLEOTIDE SEQUENCE</scope>
    <source>
        <strain evidence="2">NC1722</strain>
    </source>
</reference>
<evidence type="ECO:0000313" key="3">
    <source>
        <dbReference type="Proteomes" id="UP001221898"/>
    </source>
</evidence>
<evidence type="ECO:0000256" key="1">
    <source>
        <dbReference type="SAM" id="MobiDB-lite"/>
    </source>
</evidence>
<gene>
    <name evidence="2" type="ORF">AAFF_G00329440</name>
</gene>
<feature type="compositionally biased region" description="Polar residues" evidence="1">
    <location>
        <begin position="69"/>
        <end position="85"/>
    </location>
</feature>
<protein>
    <submittedName>
        <fullName evidence="2">Uncharacterized protein</fullName>
    </submittedName>
</protein>
<sequence length="85" mass="9233">MGPKWIWVSHSLVSSMLESCNLKGDRIQIVQLKGEPCPAVEDLEDGCVRPLPPQPLLRSPEPLSFNHGVISSSQKHGGTPSTTET</sequence>